<evidence type="ECO:0000313" key="2">
    <source>
        <dbReference type="EMBL" id="GJN04450.1"/>
    </source>
</evidence>
<evidence type="ECO:0000313" key="3">
    <source>
        <dbReference type="Proteomes" id="UP001054889"/>
    </source>
</evidence>
<reference evidence="2" key="1">
    <citation type="journal article" date="2018" name="DNA Res.">
        <title>Multiple hybrid de novo genome assembly of finger millet, an orphan allotetraploid crop.</title>
        <authorList>
            <person name="Hatakeyama M."/>
            <person name="Aluri S."/>
            <person name="Balachadran M.T."/>
            <person name="Sivarajan S.R."/>
            <person name="Patrignani A."/>
            <person name="Gruter S."/>
            <person name="Poveda L."/>
            <person name="Shimizu-Inatsugi R."/>
            <person name="Baeten J."/>
            <person name="Francoijs K.J."/>
            <person name="Nataraja K.N."/>
            <person name="Reddy Y.A.N."/>
            <person name="Phadnis S."/>
            <person name="Ravikumar R.L."/>
            <person name="Schlapbach R."/>
            <person name="Sreeman S.M."/>
            <person name="Shimizu K.K."/>
        </authorList>
    </citation>
    <scope>NUCLEOTIDE SEQUENCE</scope>
</reference>
<gene>
    <name evidence="2" type="primary">ga22000</name>
    <name evidence="2" type="ORF">PR202_ga22000</name>
</gene>
<organism evidence="2 3">
    <name type="scientific">Eleusine coracana subsp. coracana</name>
    <dbReference type="NCBI Taxonomy" id="191504"/>
    <lineage>
        <taxon>Eukaryota</taxon>
        <taxon>Viridiplantae</taxon>
        <taxon>Streptophyta</taxon>
        <taxon>Embryophyta</taxon>
        <taxon>Tracheophyta</taxon>
        <taxon>Spermatophyta</taxon>
        <taxon>Magnoliopsida</taxon>
        <taxon>Liliopsida</taxon>
        <taxon>Poales</taxon>
        <taxon>Poaceae</taxon>
        <taxon>PACMAD clade</taxon>
        <taxon>Chloridoideae</taxon>
        <taxon>Cynodonteae</taxon>
        <taxon>Eleusininae</taxon>
        <taxon>Eleusine</taxon>
    </lineage>
</organism>
<proteinExistence type="predicted"/>
<dbReference type="InterPro" id="IPR005174">
    <property type="entry name" value="KIB1-4_b-propeller"/>
</dbReference>
<evidence type="ECO:0000259" key="1">
    <source>
        <dbReference type="Pfam" id="PF03478"/>
    </source>
</evidence>
<accession>A0AAV5D346</accession>
<dbReference type="AlphaFoldDB" id="A0AAV5D346"/>
<dbReference type="SUPFAM" id="SSF81383">
    <property type="entry name" value="F-box domain"/>
    <property type="match status" value="1"/>
</dbReference>
<feature type="domain" description="KIB1-4 beta-propeller" evidence="1">
    <location>
        <begin position="84"/>
        <end position="408"/>
    </location>
</feature>
<dbReference type="EMBL" id="BQKI01000011">
    <property type="protein sequence ID" value="GJN04450.1"/>
    <property type="molecule type" value="Genomic_DNA"/>
</dbReference>
<dbReference type="Proteomes" id="UP001054889">
    <property type="component" value="Unassembled WGS sequence"/>
</dbReference>
<sequence length="442" mass="49079">METSAAAAAQGWSMLLEDLLVTAMSFMEVPDVVRSGAVCTSWRSAYAAFRALNLATPWQPPCLLYYARGGADDDSNFGTPTSLYSPSTNATFHLPLLDRIGGDIGNVIGSAYGWLLVTDKAANPYLLNPLTGARAALPPITTLERVKGGFLDVHGVIVYNVDYRWSEPRPDMRYVTAQRARKWMFHRAAISAIPSDDYPCVVLLVHMPYEFSFARPGDDRWTSLSGLLSPLERGYIKSVAYSEKKGVFYVLQAAGSLHVLHLNGPAPVARLYACTFSYYSSNRVDSKCRPYLIPLPSGGVLVMTRQWRRSGESPAERHNRNGSEAYMDKYVITTDIQLLEIHSDRCLVERPASPGDHALFLGRNSALYLPVQRLPVSLSTTRGCTYLTDDVDSNTFHSPMKRLDLGVWDFQSGSMQKLGDIWPLRPWLDCPAPIWITPSLIS</sequence>
<protein>
    <recommendedName>
        <fullName evidence="1">KIB1-4 beta-propeller domain-containing protein</fullName>
    </recommendedName>
</protein>
<keyword evidence="3" id="KW-1185">Reference proteome</keyword>
<dbReference type="PANTHER" id="PTHR44586:SF17">
    <property type="entry name" value="DUF295 DOMAIN-CONTAINING PROTEIN"/>
    <property type="match status" value="1"/>
</dbReference>
<reference evidence="2" key="2">
    <citation type="submission" date="2021-12" db="EMBL/GenBank/DDBJ databases">
        <title>Resequencing data analysis of finger millet.</title>
        <authorList>
            <person name="Hatakeyama M."/>
            <person name="Aluri S."/>
            <person name="Balachadran M.T."/>
            <person name="Sivarajan S.R."/>
            <person name="Poveda L."/>
            <person name="Shimizu-Inatsugi R."/>
            <person name="Schlapbach R."/>
            <person name="Sreeman S.M."/>
            <person name="Shimizu K.K."/>
        </authorList>
    </citation>
    <scope>NUCLEOTIDE SEQUENCE</scope>
</reference>
<name>A0AAV5D346_ELECO</name>
<dbReference type="Gene3D" id="1.20.1280.50">
    <property type="match status" value="1"/>
</dbReference>
<comment type="caution">
    <text evidence="2">The sequence shown here is derived from an EMBL/GenBank/DDBJ whole genome shotgun (WGS) entry which is preliminary data.</text>
</comment>
<dbReference type="Pfam" id="PF03478">
    <property type="entry name" value="Beta-prop_KIB1-4"/>
    <property type="match status" value="1"/>
</dbReference>
<dbReference type="InterPro" id="IPR036047">
    <property type="entry name" value="F-box-like_dom_sf"/>
</dbReference>
<dbReference type="PANTHER" id="PTHR44586">
    <property type="entry name" value="F-BOX DOMAIN CONTAINING PROTEIN, EXPRESSED"/>
    <property type="match status" value="1"/>
</dbReference>